<protein>
    <submittedName>
        <fullName evidence="7">Uncharacterized protein</fullName>
    </submittedName>
</protein>
<feature type="domain" description="Pre-toxin TG" evidence="6">
    <location>
        <begin position="294"/>
        <end position="350"/>
    </location>
</feature>
<proteinExistence type="predicted"/>
<dbReference type="GO" id="GO:0016788">
    <property type="term" value="F:hydrolase activity, acting on ester bonds"/>
    <property type="evidence" value="ECO:0007669"/>
    <property type="project" value="InterPro"/>
</dbReference>
<comment type="caution">
    <text evidence="7">The sequence shown here is derived from an EMBL/GenBank/DDBJ whole genome shotgun (WGS) entry which is preliminary data.</text>
</comment>
<dbReference type="Pfam" id="PF14449">
    <property type="entry name" value="PT-TG"/>
    <property type="match status" value="1"/>
</dbReference>
<dbReference type="GO" id="GO:0043022">
    <property type="term" value="F:ribosome binding"/>
    <property type="evidence" value="ECO:0007669"/>
    <property type="project" value="InterPro"/>
</dbReference>
<dbReference type="InterPro" id="IPR009105">
    <property type="entry name" value="Colicin_E3_ribonuclease"/>
</dbReference>
<dbReference type="Pfam" id="PF09000">
    <property type="entry name" value="Cytotoxic"/>
    <property type="match status" value="1"/>
</dbReference>
<evidence type="ECO:0000256" key="2">
    <source>
        <dbReference type="ARBA" id="ARBA00022525"/>
    </source>
</evidence>
<dbReference type="InterPro" id="IPR027797">
    <property type="entry name" value="PT-TG_dom"/>
</dbReference>
<accession>A0A5M8RH19</accession>
<evidence type="ECO:0000259" key="5">
    <source>
        <dbReference type="Pfam" id="PF09000"/>
    </source>
</evidence>
<evidence type="ECO:0000313" key="8">
    <source>
        <dbReference type="Proteomes" id="UP000324326"/>
    </source>
</evidence>
<evidence type="ECO:0000313" key="7">
    <source>
        <dbReference type="EMBL" id="KAA6446738.1"/>
    </source>
</evidence>
<keyword evidence="2" id="KW-0964">Secreted</keyword>
<dbReference type="Proteomes" id="UP000324326">
    <property type="component" value="Unassembled WGS sequence"/>
</dbReference>
<gene>
    <name evidence="7" type="ORF">DX927_23980</name>
</gene>
<sequence length="475" mass="53572">MKKILSVLFLITFLFTTISTTFTMPERALAASGTSLNESQLKKIQKEIEILKLLKKEYDSLDKQKKALLKKKLKRLAAIVDIKLKALHKKIKNKEKEIIKEIETKVIPAINKALWIYKQTMEILDNVNEIIEQMIEAENQMIKGLDQMNAAVDGMNKEMDNVIHSMNEANKAMDECNQALDVMIETTNEMTKEVNDATANTNQMIRGVNQANKGMKQLNKSTNKLNTAIKKTNRAFDNYDKKSNKVKNKKITKKQAKKIKKQKEQLKRAQNKVDNANKNLKKNEKTLNEGALGLSILLDLTPLVSNIKGGAEFVFGEDLVTHERLSGYERTLAGMSVLTSGTFKLAGKAMGMSSKTAKTAKIVEDGAKSGKAGFDVASFEKKIAKMNLNEKIPLVRTTAADFAKQRNWKKDSKLTKINKRDVYLDSKTGKYYAVDTQHGRFEVVNKRGKHQGEVDFNLNETKPADKSGRHDLKMK</sequence>
<evidence type="ECO:0000256" key="3">
    <source>
        <dbReference type="SAM" id="Coils"/>
    </source>
</evidence>
<evidence type="ECO:0000256" key="1">
    <source>
        <dbReference type="ARBA" id="ARBA00004613"/>
    </source>
</evidence>
<dbReference type="EMBL" id="QSND01000008">
    <property type="protein sequence ID" value="KAA6446738.1"/>
    <property type="molecule type" value="Genomic_DNA"/>
</dbReference>
<evidence type="ECO:0000259" key="6">
    <source>
        <dbReference type="Pfam" id="PF14449"/>
    </source>
</evidence>
<comment type="subcellular location">
    <subcellularLocation>
        <location evidence="1">Secreted</location>
    </subcellularLocation>
</comment>
<dbReference type="SUPFAM" id="SSF58104">
    <property type="entry name" value="Methyl-accepting chemotaxis protein (MCP) signaling domain"/>
    <property type="match status" value="1"/>
</dbReference>
<dbReference type="AlphaFoldDB" id="A0A5M8RH19"/>
<feature type="coiled-coil region" evidence="3">
    <location>
        <begin position="249"/>
        <end position="286"/>
    </location>
</feature>
<reference evidence="7 8" key="1">
    <citation type="submission" date="2018-08" db="EMBL/GenBank/DDBJ databases">
        <title>Bacillus phenotypic plasticity.</title>
        <authorList>
            <person name="Hurtado E."/>
        </authorList>
    </citation>
    <scope>NUCLEOTIDE SEQUENCE [LARGE SCALE GENOMIC DNA]</scope>
    <source>
        <strain evidence="7 8">427</strain>
    </source>
</reference>
<feature type="coiled-coil region" evidence="3">
    <location>
        <begin position="41"/>
        <end position="104"/>
    </location>
</feature>
<dbReference type="GO" id="GO:0003723">
    <property type="term" value="F:RNA binding"/>
    <property type="evidence" value="ECO:0007669"/>
    <property type="project" value="InterPro"/>
</dbReference>
<evidence type="ECO:0000256" key="4">
    <source>
        <dbReference type="SAM" id="MobiDB-lite"/>
    </source>
</evidence>
<dbReference type="RefSeq" id="WP_148959234.1">
    <property type="nucleotide sequence ID" value="NZ_QSND01000008.1"/>
</dbReference>
<dbReference type="Gene3D" id="1.10.287.950">
    <property type="entry name" value="Methyl-accepting chemotaxis protein"/>
    <property type="match status" value="1"/>
</dbReference>
<dbReference type="GO" id="GO:0005576">
    <property type="term" value="C:extracellular region"/>
    <property type="evidence" value="ECO:0007669"/>
    <property type="project" value="UniProtKB-SubCell"/>
</dbReference>
<organism evidence="7 8">
    <name type="scientific">Bacillus swezeyi</name>
    <dbReference type="NCBI Taxonomy" id="1925020"/>
    <lineage>
        <taxon>Bacteria</taxon>
        <taxon>Bacillati</taxon>
        <taxon>Bacillota</taxon>
        <taxon>Bacilli</taxon>
        <taxon>Bacillales</taxon>
        <taxon>Bacillaceae</taxon>
        <taxon>Bacillus</taxon>
    </lineage>
</organism>
<dbReference type="Gene3D" id="3.10.380.10">
    <property type="entry name" value="Colicin E3-like ribonuclease domain"/>
    <property type="match status" value="1"/>
</dbReference>
<feature type="domain" description="Colicin E3-like ribonuclease" evidence="5">
    <location>
        <begin position="419"/>
        <end position="462"/>
    </location>
</feature>
<keyword evidence="3" id="KW-0175">Coiled coil</keyword>
<name>A0A5M8RH19_9BACI</name>
<dbReference type="InterPro" id="IPR036725">
    <property type="entry name" value="ColE3_ribonuclease_sf"/>
</dbReference>
<feature type="region of interest" description="Disordered" evidence="4">
    <location>
        <begin position="453"/>
        <end position="475"/>
    </location>
</feature>
<feature type="compositionally biased region" description="Basic and acidic residues" evidence="4">
    <location>
        <begin position="462"/>
        <end position="475"/>
    </location>
</feature>
<dbReference type="SUPFAM" id="SSF63840">
    <property type="entry name" value="Ribonuclease domain of colicin E3"/>
    <property type="match status" value="1"/>
</dbReference>